<keyword evidence="4" id="KW-0862">Zinc</keyword>
<feature type="domain" description="C2H2-type" evidence="6">
    <location>
        <begin position="202"/>
        <end position="230"/>
    </location>
</feature>
<feature type="domain" description="C2H2-type" evidence="6">
    <location>
        <begin position="148"/>
        <end position="171"/>
    </location>
</feature>
<feature type="domain" description="C2H2-type" evidence="6">
    <location>
        <begin position="425"/>
        <end position="453"/>
    </location>
</feature>
<feature type="domain" description="C2H2-type" evidence="6">
    <location>
        <begin position="232"/>
        <end position="254"/>
    </location>
</feature>
<dbReference type="Proteomes" id="UP001162164">
    <property type="component" value="Unassembled WGS sequence"/>
</dbReference>
<organism evidence="7 8">
    <name type="scientific">Molorchus minor</name>
    <dbReference type="NCBI Taxonomy" id="1323400"/>
    <lineage>
        <taxon>Eukaryota</taxon>
        <taxon>Metazoa</taxon>
        <taxon>Ecdysozoa</taxon>
        <taxon>Arthropoda</taxon>
        <taxon>Hexapoda</taxon>
        <taxon>Insecta</taxon>
        <taxon>Pterygota</taxon>
        <taxon>Neoptera</taxon>
        <taxon>Endopterygota</taxon>
        <taxon>Coleoptera</taxon>
        <taxon>Polyphaga</taxon>
        <taxon>Cucujiformia</taxon>
        <taxon>Chrysomeloidea</taxon>
        <taxon>Cerambycidae</taxon>
        <taxon>Lamiinae</taxon>
        <taxon>Monochamini</taxon>
        <taxon>Molorchus</taxon>
    </lineage>
</organism>
<dbReference type="Pfam" id="PF00096">
    <property type="entry name" value="zf-C2H2"/>
    <property type="match status" value="6"/>
</dbReference>
<gene>
    <name evidence="7" type="ORF">NQ317_018781</name>
</gene>
<proteinExistence type="predicted"/>
<sequence>MVLALGAVAPSYDTASETSSVCSQCDIVCQSIGKLQDHMNKHLGLRPFNCDECGKSFISKHHVKLHKRCHSSEMIYQCTKCDKAFRNRGSLRSHQLVCNEDCKNLPDFRKHMESHGKKSEIKCGLCNKTFNSDRGLEYHISFHKELQFPCEYCGKIYPSMYRIKRHIKRAHIPNQCDECKEIFFDRALFTKHKKQHNEGKPVECEYCQKKFDKAKNLSEHIRLQHKQDETKQKCHICDKEFINMALLKNHVKTHDKCFKCPHCDKVFASRYNLETHSVTHSGARDHKCDICGKGYSTKSSLKNHIATHSEERTYQCEQCPKTFKTNRRLYVHKFSHATEEKFQCEICLQKFRQVDDLALNDIARAIAMMQNDLPVILPTCLCYTLKANWGVYEKTWSWQKITAIDDRSYEKHMAMGRHKKTEQEQDCDFCDESFATRDLLVDHFAEVHHKENVINNINECEGMDVDGQIVDCDNQQNAEKCDVKIKTEKNDFENIDTVDVRELNCNQ</sequence>
<feature type="domain" description="C2H2-type" evidence="6">
    <location>
        <begin position="121"/>
        <end position="148"/>
    </location>
</feature>
<feature type="domain" description="C2H2-type" evidence="6">
    <location>
        <begin position="174"/>
        <end position="201"/>
    </location>
</feature>
<feature type="domain" description="C2H2-type" evidence="6">
    <location>
        <begin position="48"/>
        <end position="75"/>
    </location>
</feature>
<keyword evidence="1" id="KW-0479">Metal-binding</keyword>
<protein>
    <recommendedName>
        <fullName evidence="6">C2H2-type domain-containing protein</fullName>
    </recommendedName>
</protein>
<reference evidence="7" key="1">
    <citation type="journal article" date="2023" name="Insect Mol. Biol.">
        <title>Genome sequencing provides insights into the evolution of gene families encoding plant cell wall-degrading enzymes in longhorned beetles.</title>
        <authorList>
            <person name="Shin N.R."/>
            <person name="Okamura Y."/>
            <person name="Kirsch R."/>
            <person name="Pauchet Y."/>
        </authorList>
    </citation>
    <scope>NUCLEOTIDE SEQUENCE</scope>
    <source>
        <strain evidence="7">MMC_N1</strain>
    </source>
</reference>
<dbReference type="PANTHER" id="PTHR24409:SF295">
    <property type="entry name" value="AZ2-RELATED"/>
    <property type="match status" value="1"/>
</dbReference>
<evidence type="ECO:0000313" key="7">
    <source>
        <dbReference type="EMBL" id="KAJ8969785.1"/>
    </source>
</evidence>
<evidence type="ECO:0000313" key="8">
    <source>
        <dbReference type="Proteomes" id="UP001162164"/>
    </source>
</evidence>
<evidence type="ECO:0000259" key="6">
    <source>
        <dbReference type="PROSITE" id="PS50157"/>
    </source>
</evidence>
<keyword evidence="2" id="KW-0677">Repeat</keyword>
<keyword evidence="3 5" id="KW-0863">Zinc-finger</keyword>
<dbReference type="PROSITE" id="PS00028">
    <property type="entry name" value="ZINC_FINGER_C2H2_1"/>
    <property type="match status" value="10"/>
</dbReference>
<dbReference type="PANTHER" id="PTHR24409">
    <property type="entry name" value="ZINC FINGER PROTEIN 142"/>
    <property type="match status" value="1"/>
</dbReference>
<feature type="domain" description="C2H2-type" evidence="6">
    <location>
        <begin position="76"/>
        <end position="95"/>
    </location>
</feature>
<dbReference type="EMBL" id="JAPWTJ010001727">
    <property type="protein sequence ID" value="KAJ8969785.1"/>
    <property type="molecule type" value="Genomic_DNA"/>
</dbReference>
<evidence type="ECO:0000256" key="4">
    <source>
        <dbReference type="ARBA" id="ARBA00022833"/>
    </source>
</evidence>
<dbReference type="Pfam" id="PF13894">
    <property type="entry name" value="zf-C2H2_4"/>
    <property type="match status" value="1"/>
</dbReference>
<keyword evidence="8" id="KW-1185">Reference proteome</keyword>
<dbReference type="Gene3D" id="3.30.160.60">
    <property type="entry name" value="Classic Zinc Finger"/>
    <property type="match status" value="9"/>
</dbReference>
<name>A0ABQ9J0M1_9CUCU</name>
<evidence type="ECO:0000256" key="2">
    <source>
        <dbReference type="ARBA" id="ARBA00022737"/>
    </source>
</evidence>
<evidence type="ECO:0000256" key="3">
    <source>
        <dbReference type="ARBA" id="ARBA00022771"/>
    </source>
</evidence>
<dbReference type="PROSITE" id="PS50157">
    <property type="entry name" value="ZINC_FINGER_C2H2_2"/>
    <property type="match status" value="11"/>
</dbReference>
<dbReference type="InterPro" id="IPR036236">
    <property type="entry name" value="Znf_C2H2_sf"/>
</dbReference>
<dbReference type="InterPro" id="IPR013087">
    <property type="entry name" value="Znf_C2H2_type"/>
</dbReference>
<accession>A0ABQ9J0M1</accession>
<feature type="domain" description="C2H2-type" evidence="6">
    <location>
        <begin position="258"/>
        <end position="285"/>
    </location>
</feature>
<dbReference type="SMART" id="SM00355">
    <property type="entry name" value="ZnF_C2H2"/>
    <property type="match status" value="13"/>
</dbReference>
<evidence type="ECO:0000256" key="1">
    <source>
        <dbReference type="ARBA" id="ARBA00022723"/>
    </source>
</evidence>
<feature type="domain" description="C2H2-type" evidence="6">
    <location>
        <begin position="286"/>
        <end position="313"/>
    </location>
</feature>
<comment type="caution">
    <text evidence="7">The sequence shown here is derived from an EMBL/GenBank/DDBJ whole genome shotgun (WGS) entry which is preliminary data.</text>
</comment>
<feature type="domain" description="C2H2-type" evidence="6">
    <location>
        <begin position="314"/>
        <end position="341"/>
    </location>
</feature>
<evidence type="ECO:0000256" key="5">
    <source>
        <dbReference type="PROSITE-ProRule" id="PRU00042"/>
    </source>
</evidence>
<dbReference type="SUPFAM" id="SSF57667">
    <property type="entry name" value="beta-beta-alpha zinc fingers"/>
    <property type="match status" value="7"/>
</dbReference>